<evidence type="ECO:0000313" key="3">
    <source>
        <dbReference type="WBParaSite" id="TTAC_0000368201-mRNA-1"/>
    </source>
</evidence>
<dbReference type="AlphaFoldDB" id="A0A0R3WSE2"/>
<dbReference type="EMBL" id="UYWX01002834">
    <property type="protein sequence ID" value="VDM23113.1"/>
    <property type="molecule type" value="Genomic_DNA"/>
</dbReference>
<evidence type="ECO:0000313" key="2">
    <source>
        <dbReference type="Proteomes" id="UP000274429"/>
    </source>
</evidence>
<dbReference type="Proteomes" id="UP000274429">
    <property type="component" value="Unassembled WGS sequence"/>
</dbReference>
<keyword evidence="2" id="KW-1185">Reference proteome</keyword>
<name>A0A0R3WSE2_HYDTA</name>
<dbReference type="WBParaSite" id="TTAC_0000368201-mRNA-1">
    <property type="protein sequence ID" value="TTAC_0000368201-mRNA-1"/>
    <property type="gene ID" value="TTAC_0000368201"/>
</dbReference>
<protein>
    <submittedName>
        <fullName evidence="3">Protein kinase domain-containing protein</fullName>
    </submittedName>
</protein>
<sequence>MYAYKLIAWEPSPITHTQCRGNVLPCGCVRMYAHVHISIVGSTVPSLPKIHARAHPPDPIRVLVAHVHAYGQVNKVTAVESDRLVGAGVYASVRYCAVAATAPLCCFWG</sequence>
<accession>A0A0R3WSE2</accession>
<reference evidence="3" key="1">
    <citation type="submission" date="2017-02" db="UniProtKB">
        <authorList>
            <consortium name="WormBaseParasite"/>
        </authorList>
    </citation>
    <scope>IDENTIFICATION</scope>
</reference>
<organism evidence="3">
    <name type="scientific">Hydatigena taeniaeformis</name>
    <name type="common">Feline tapeworm</name>
    <name type="synonym">Taenia taeniaeformis</name>
    <dbReference type="NCBI Taxonomy" id="6205"/>
    <lineage>
        <taxon>Eukaryota</taxon>
        <taxon>Metazoa</taxon>
        <taxon>Spiralia</taxon>
        <taxon>Lophotrochozoa</taxon>
        <taxon>Platyhelminthes</taxon>
        <taxon>Cestoda</taxon>
        <taxon>Eucestoda</taxon>
        <taxon>Cyclophyllidea</taxon>
        <taxon>Taeniidae</taxon>
        <taxon>Hydatigera</taxon>
    </lineage>
</organism>
<gene>
    <name evidence="1" type="ORF">TTAC_LOCUS3667</name>
</gene>
<reference evidence="1 2" key="2">
    <citation type="submission" date="2018-11" db="EMBL/GenBank/DDBJ databases">
        <authorList>
            <consortium name="Pathogen Informatics"/>
        </authorList>
    </citation>
    <scope>NUCLEOTIDE SEQUENCE [LARGE SCALE GENOMIC DNA]</scope>
</reference>
<evidence type="ECO:0000313" key="1">
    <source>
        <dbReference type="EMBL" id="VDM23113.1"/>
    </source>
</evidence>
<proteinExistence type="predicted"/>